<evidence type="ECO:0000313" key="9">
    <source>
        <dbReference type="Proteomes" id="UP000281962"/>
    </source>
</evidence>
<reference evidence="8 9" key="1">
    <citation type="submission" date="2018-06" db="EMBL/GenBank/DDBJ databases">
        <title>Extensive metabolic versatility and redundancy in microbially diverse, dynamic hydrothermal sediments.</title>
        <authorList>
            <person name="Dombrowski N."/>
            <person name="Teske A."/>
            <person name="Baker B.J."/>
        </authorList>
    </citation>
    <scope>NUCLEOTIDE SEQUENCE [LARGE SCALE GENOMIC DNA]</scope>
    <source>
        <strain evidence="8">B30_G17</strain>
    </source>
</reference>
<evidence type="ECO:0000313" key="8">
    <source>
        <dbReference type="EMBL" id="RLE50161.1"/>
    </source>
</evidence>
<dbReference type="Proteomes" id="UP000281962">
    <property type="component" value="Unassembled WGS sequence"/>
</dbReference>
<accession>A0A497ETA8</accession>
<dbReference type="CDD" id="cd10550">
    <property type="entry name" value="DMSOR_beta_like"/>
    <property type="match status" value="1"/>
</dbReference>
<evidence type="ECO:0000256" key="2">
    <source>
        <dbReference type="ARBA" id="ARBA00022485"/>
    </source>
</evidence>
<dbReference type="InterPro" id="IPR050294">
    <property type="entry name" value="RnfB_subfamily"/>
</dbReference>
<sequence>MESMTEAELQKVLLYNPNKCSGCLYCMIVCSYSHYGEISLDKAHLEVIRDPYNVGRFINVHCAHCEYPYCEAACPVEPKAIYKDEETGFVLINSALCIGCRSCNYACPISIPHFDETFRVSVKCDACKGEFLCAKYCSTGALQIVTRKEAMEAIKIE</sequence>
<keyword evidence="6" id="KW-0411">Iron-sulfur</keyword>
<dbReference type="PANTHER" id="PTHR42859">
    <property type="entry name" value="OXIDOREDUCTASE"/>
    <property type="match status" value="1"/>
</dbReference>
<dbReference type="GO" id="GO:0051539">
    <property type="term" value="F:4 iron, 4 sulfur cluster binding"/>
    <property type="evidence" value="ECO:0007669"/>
    <property type="project" value="UniProtKB-KW"/>
</dbReference>
<dbReference type="SUPFAM" id="SSF54862">
    <property type="entry name" value="4Fe-4S ferredoxins"/>
    <property type="match status" value="1"/>
</dbReference>
<dbReference type="PANTHER" id="PTHR42859:SF10">
    <property type="entry name" value="DIMETHYLSULFOXIDE REDUCTASE CHAIN B"/>
    <property type="match status" value="1"/>
</dbReference>
<evidence type="ECO:0000256" key="4">
    <source>
        <dbReference type="ARBA" id="ARBA00022982"/>
    </source>
</evidence>
<evidence type="ECO:0000256" key="6">
    <source>
        <dbReference type="ARBA" id="ARBA00023014"/>
    </source>
</evidence>
<feature type="domain" description="4Fe-4S ferredoxin-type" evidence="7">
    <location>
        <begin position="88"/>
        <end position="117"/>
    </location>
</feature>
<dbReference type="InterPro" id="IPR017896">
    <property type="entry name" value="4Fe4S_Fe-S-bd"/>
</dbReference>
<keyword evidence="4" id="KW-0249">Electron transport</keyword>
<organism evidence="8 9">
    <name type="scientific">Thermoproteota archaeon</name>
    <dbReference type="NCBI Taxonomy" id="2056631"/>
    <lineage>
        <taxon>Archaea</taxon>
        <taxon>Thermoproteota</taxon>
    </lineage>
</organism>
<dbReference type="AlphaFoldDB" id="A0A497ETA8"/>
<dbReference type="Gene3D" id="3.30.70.20">
    <property type="match status" value="2"/>
</dbReference>
<dbReference type="PROSITE" id="PS51379">
    <property type="entry name" value="4FE4S_FER_2"/>
    <property type="match status" value="2"/>
</dbReference>
<dbReference type="GO" id="GO:0016491">
    <property type="term" value="F:oxidoreductase activity"/>
    <property type="evidence" value="ECO:0007669"/>
    <property type="project" value="UniProtKB-ARBA"/>
</dbReference>
<dbReference type="Pfam" id="PF13247">
    <property type="entry name" value="Fer4_11"/>
    <property type="match status" value="1"/>
</dbReference>
<dbReference type="PROSITE" id="PS00198">
    <property type="entry name" value="4FE4S_FER_1"/>
    <property type="match status" value="1"/>
</dbReference>
<protein>
    <submittedName>
        <fullName evidence="8">4Fe-4S dicluster domain-containing protein</fullName>
    </submittedName>
</protein>
<keyword evidence="5" id="KW-0408">Iron</keyword>
<proteinExistence type="predicted"/>
<dbReference type="InterPro" id="IPR017900">
    <property type="entry name" value="4Fe4S_Fe_S_CS"/>
</dbReference>
<dbReference type="EMBL" id="QMQY01000071">
    <property type="protein sequence ID" value="RLE50161.1"/>
    <property type="molecule type" value="Genomic_DNA"/>
</dbReference>
<feature type="domain" description="4Fe-4S ferredoxin-type" evidence="7">
    <location>
        <begin position="11"/>
        <end position="41"/>
    </location>
</feature>
<evidence type="ECO:0000256" key="1">
    <source>
        <dbReference type="ARBA" id="ARBA00022448"/>
    </source>
</evidence>
<name>A0A497ETA8_9CREN</name>
<gene>
    <name evidence="8" type="ORF">DRJ21_01925</name>
</gene>
<evidence type="ECO:0000256" key="5">
    <source>
        <dbReference type="ARBA" id="ARBA00023004"/>
    </source>
</evidence>
<keyword evidence="3" id="KW-0479">Metal-binding</keyword>
<keyword evidence="2" id="KW-0004">4Fe-4S</keyword>
<dbReference type="GO" id="GO:0046872">
    <property type="term" value="F:metal ion binding"/>
    <property type="evidence" value="ECO:0007669"/>
    <property type="project" value="UniProtKB-KW"/>
</dbReference>
<evidence type="ECO:0000259" key="7">
    <source>
        <dbReference type="PROSITE" id="PS51379"/>
    </source>
</evidence>
<evidence type="ECO:0000256" key="3">
    <source>
        <dbReference type="ARBA" id="ARBA00022723"/>
    </source>
</evidence>
<comment type="caution">
    <text evidence="8">The sequence shown here is derived from an EMBL/GenBank/DDBJ whole genome shotgun (WGS) entry which is preliminary data.</text>
</comment>
<keyword evidence="1" id="KW-0813">Transport</keyword>